<dbReference type="Pfam" id="PF00496">
    <property type="entry name" value="SBP_bac_5"/>
    <property type="match status" value="1"/>
</dbReference>
<comment type="similarity">
    <text evidence="2">Belongs to the bacterial solute-binding protein 5 family.</text>
</comment>
<dbReference type="InterPro" id="IPR030678">
    <property type="entry name" value="Peptide/Ni-bd"/>
</dbReference>
<dbReference type="InterPro" id="IPR000914">
    <property type="entry name" value="SBP_5_dom"/>
</dbReference>
<accession>A0ABX9T152</accession>
<evidence type="ECO:0000256" key="1">
    <source>
        <dbReference type="ARBA" id="ARBA00004418"/>
    </source>
</evidence>
<dbReference type="Gene3D" id="3.40.190.10">
    <property type="entry name" value="Periplasmic binding protein-like II"/>
    <property type="match status" value="1"/>
</dbReference>
<gene>
    <name evidence="5" type="ORF">DFR51_0607</name>
</gene>
<proteinExistence type="inferred from homology"/>
<dbReference type="PANTHER" id="PTHR30290">
    <property type="entry name" value="PERIPLASMIC BINDING COMPONENT OF ABC TRANSPORTER"/>
    <property type="match status" value="1"/>
</dbReference>
<evidence type="ECO:0000256" key="2">
    <source>
        <dbReference type="ARBA" id="ARBA00005695"/>
    </source>
</evidence>
<dbReference type="PANTHER" id="PTHR30290:SF38">
    <property type="entry name" value="D,D-DIPEPTIDE-BINDING PERIPLASMIC PROTEIN DDPA-RELATED"/>
    <property type="match status" value="1"/>
</dbReference>
<organism evidence="5 6">
    <name type="scientific">Sphingosinicella microcystinivorans</name>
    <dbReference type="NCBI Taxonomy" id="335406"/>
    <lineage>
        <taxon>Bacteria</taxon>
        <taxon>Pseudomonadati</taxon>
        <taxon>Pseudomonadota</taxon>
        <taxon>Alphaproteobacteria</taxon>
        <taxon>Sphingomonadales</taxon>
        <taxon>Sphingosinicellaceae</taxon>
        <taxon>Sphingosinicella</taxon>
    </lineage>
</organism>
<dbReference type="InterPro" id="IPR039424">
    <property type="entry name" value="SBP_5"/>
</dbReference>
<dbReference type="Gene3D" id="3.10.105.10">
    <property type="entry name" value="Dipeptide-binding Protein, Domain 3"/>
    <property type="match status" value="1"/>
</dbReference>
<reference evidence="5 6" key="1">
    <citation type="submission" date="2018-10" db="EMBL/GenBank/DDBJ databases">
        <title>Genomic Encyclopedia of Type Strains, Phase IV (KMG-IV): sequencing the most valuable type-strain genomes for metagenomic binning, comparative biology and taxonomic classification.</title>
        <authorList>
            <person name="Goeker M."/>
        </authorList>
    </citation>
    <scope>NUCLEOTIDE SEQUENCE [LARGE SCALE GENOMIC DNA]</scope>
    <source>
        <strain evidence="5 6">DSM 19791</strain>
    </source>
</reference>
<name>A0ABX9T152_SPHMI</name>
<evidence type="ECO:0000313" key="6">
    <source>
        <dbReference type="Proteomes" id="UP000276029"/>
    </source>
</evidence>
<dbReference type="SUPFAM" id="SSF53850">
    <property type="entry name" value="Periplasmic binding protein-like II"/>
    <property type="match status" value="1"/>
</dbReference>
<evidence type="ECO:0000256" key="3">
    <source>
        <dbReference type="ARBA" id="ARBA00022729"/>
    </source>
</evidence>
<comment type="subcellular location">
    <subcellularLocation>
        <location evidence="1">Periplasm</location>
    </subcellularLocation>
</comment>
<dbReference type="PIRSF" id="PIRSF002741">
    <property type="entry name" value="MppA"/>
    <property type="match status" value="1"/>
</dbReference>
<comment type="caution">
    <text evidence="5">The sequence shown here is derived from an EMBL/GenBank/DDBJ whole genome shotgun (WGS) entry which is preliminary data.</text>
</comment>
<dbReference type="Proteomes" id="UP000276029">
    <property type="component" value="Unassembled WGS sequence"/>
</dbReference>
<protein>
    <submittedName>
        <fullName evidence="5">Peptide/nickel transport system substrate-binding protein</fullName>
    </submittedName>
</protein>
<keyword evidence="6" id="KW-1185">Reference proteome</keyword>
<evidence type="ECO:0000313" key="5">
    <source>
        <dbReference type="EMBL" id="RKS91059.1"/>
    </source>
</evidence>
<sequence length="496" mass="54999">MMQIPLTSDIRGTNPGVNRDANTDTIMMHVLEGLVGYREDGTPDLLLADALTVSPDGKRYTFHLREGLVFHNGQPVTSREVVWSWRRYLDPKTNWTCLADFDGTRGAKIESVDAIDPLTVSFTLDRPQPLFLTLMAAISCGGGAVLHPDSVAADGSWREPISTGPYRISSWVRGRYIDMTAFAGYRPLEGEPDGNVRGKTPYERHLRWLIIRDASSRLAALVKGQVDVMPEVPAAEMLQLRRMKDIRIVAAPMLGAYGILVQDRNPLLADLRLREAIAYSIDRRTLARLVTEDTADANPSIVASASPFGVSADTAEALFDPARARALLKAAGYRGQPIVLTTNRRYPAMFNQALLVQAMARQVGLNIKIEVLEWATQMDRWRSGDFQLLSFGFSAKADAAQSYESILGDRDASPGKTWGDPEARRLLAESMMTADMAERRKIFSKLHSEMLHDVPFIGLFSPADTNAIRDGVTGFRSWQFGRARFWGVRRNGTPAS</sequence>
<feature type="domain" description="Solute-binding protein family 5" evidence="4">
    <location>
        <begin position="46"/>
        <end position="407"/>
    </location>
</feature>
<dbReference type="RefSeq" id="WP_207790700.1">
    <property type="nucleotide sequence ID" value="NZ_AP018711.1"/>
</dbReference>
<dbReference type="Gene3D" id="3.90.76.10">
    <property type="entry name" value="Dipeptide-binding Protein, Domain 1"/>
    <property type="match status" value="1"/>
</dbReference>
<dbReference type="EMBL" id="RBWX01000007">
    <property type="protein sequence ID" value="RKS91059.1"/>
    <property type="molecule type" value="Genomic_DNA"/>
</dbReference>
<keyword evidence="3" id="KW-0732">Signal</keyword>
<evidence type="ECO:0000259" key="4">
    <source>
        <dbReference type="Pfam" id="PF00496"/>
    </source>
</evidence>